<evidence type="ECO:0000313" key="2">
    <source>
        <dbReference type="EMBL" id="KAK9813717.1"/>
    </source>
</evidence>
<dbReference type="GO" id="GO:0005930">
    <property type="term" value="C:axoneme"/>
    <property type="evidence" value="ECO:0007669"/>
    <property type="project" value="UniProtKB-SubCell"/>
</dbReference>
<dbReference type="InterPro" id="IPR036047">
    <property type="entry name" value="F-box-like_dom_sf"/>
</dbReference>
<keyword evidence="3" id="KW-1185">Reference proteome</keyword>
<dbReference type="Gene3D" id="1.20.1280.50">
    <property type="match status" value="1"/>
</dbReference>
<comment type="subcellular location">
    <subcellularLocation>
        <location evidence="1">Cytoplasm</location>
        <location evidence="1">Cytoskeleton</location>
        <location evidence="1">Cilium axoneme</location>
    </subcellularLocation>
</comment>
<dbReference type="SUPFAM" id="SSF81383">
    <property type="entry name" value="F-box domain"/>
    <property type="match status" value="1"/>
</dbReference>
<accession>A0AAW1Q072</accession>
<protein>
    <recommendedName>
        <fullName evidence="4">F-box domain-containing protein</fullName>
    </recommendedName>
</protein>
<dbReference type="AlphaFoldDB" id="A0AAW1Q072"/>
<sequence>MGSRQSTPAPQWTPASPWTQLPAHIFAKVFSHLLDDDLRAAHLVCQAWSSHLLQHLDHISFDGDPDAAQKLFCSRRLPSLSSISVEGSRGIGWLSGLTKLTSVTISGPATFDSLEPLKDLPKLRKLHLGNVTLTSTTPQFAELTQLRDLALWGVDDSFEHCQIRPPPGLLFCRKLRVLALVGAQAAKVHLPWLSGMTQLEALSLAGSRADGALDNKLRAALSKLRVLDRWELQNVSITGIDPEKDTIDQERLRMFDTFWKAHMDKMPI</sequence>
<dbReference type="Gene3D" id="3.80.10.10">
    <property type="entry name" value="Ribonuclease Inhibitor"/>
    <property type="match status" value="1"/>
</dbReference>
<dbReference type="SUPFAM" id="SSF52058">
    <property type="entry name" value="L domain-like"/>
    <property type="match status" value="1"/>
</dbReference>
<comment type="caution">
    <text evidence="2">The sequence shown here is derived from an EMBL/GenBank/DDBJ whole genome shotgun (WGS) entry which is preliminary data.</text>
</comment>
<dbReference type="EMBL" id="JALJOQ010000003">
    <property type="protein sequence ID" value="KAK9813717.1"/>
    <property type="molecule type" value="Genomic_DNA"/>
</dbReference>
<name>A0AAW1Q072_9CHLO</name>
<dbReference type="Proteomes" id="UP001465755">
    <property type="component" value="Unassembled WGS sequence"/>
</dbReference>
<reference evidence="2 3" key="1">
    <citation type="journal article" date="2024" name="Nat. Commun.">
        <title>Phylogenomics reveals the evolutionary origins of lichenization in chlorophyte algae.</title>
        <authorList>
            <person name="Puginier C."/>
            <person name="Libourel C."/>
            <person name="Otte J."/>
            <person name="Skaloud P."/>
            <person name="Haon M."/>
            <person name="Grisel S."/>
            <person name="Petersen M."/>
            <person name="Berrin J.G."/>
            <person name="Delaux P.M."/>
            <person name="Dal Grande F."/>
            <person name="Keller J."/>
        </authorList>
    </citation>
    <scope>NUCLEOTIDE SEQUENCE [LARGE SCALE GENOMIC DNA]</scope>
    <source>
        <strain evidence="2 3">SAG 2036</strain>
    </source>
</reference>
<proteinExistence type="predicted"/>
<evidence type="ECO:0008006" key="4">
    <source>
        <dbReference type="Google" id="ProtNLM"/>
    </source>
</evidence>
<evidence type="ECO:0000256" key="1">
    <source>
        <dbReference type="ARBA" id="ARBA00004430"/>
    </source>
</evidence>
<gene>
    <name evidence="2" type="ORF">WJX73_005173</name>
</gene>
<dbReference type="InterPro" id="IPR032675">
    <property type="entry name" value="LRR_dom_sf"/>
</dbReference>
<organism evidence="2 3">
    <name type="scientific">Symbiochloris irregularis</name>
    <dbReference type="NCBI Taxonomy" id="706552"/>
    <lineage>
        <taxon>Eukaryota</taxon>
        <taxon>Viridiplantae</taxon>
        <taxon>Chlorophyta</taxon>
        <taxon>core chlorophytes</taxon>
        <taxon>Trebouxiophyceae</taxon>
        <taxon>Trebouxiales</taxon>
        <taxon>Trebouxiaceae</taxon>
        <taxon>Symbiochloris</taxon>
    </lineage>
</organism>
<evidence type="ECO:0000313" key="3">
    <source>
        <dbReference type="Proteomes" id="UP001465755"/>
    </source>
</evidence>